<dbReference type="EMBL" id="OU503055">
    <property type="protein sequence ID" value="CAI9783722.1"/>
    <property type="molecule type" value="Genomic_DNA"/>
</dbReference>
<dbReference type="InterPro" id="IPR031996">
    <property type="entry name" value="NVL2_nucleolin-bd"/>
</dbReference>
<proteinExistence type="predicted"/>
<feature type="compositionally biased region" description="Low complexity" evidence="1">
    <location>
        <begin position="238"/>
        <end position="263"/>
    </location>
</feature>
<dbReference type="Pfam" id="PF00004">
    <property type="entry name" value="AAA"/>
    <property type="match status" value="1"/>
</dbReference>
<dbReference type="Proteomes" id="UP000834106">
    <property type="component" value="Chromosome 20"/>
</dbReference>
<sequence length="263" mass="29725">MSEVLEELENEVIVPIYHPHEPRSLGVEPMSGILLHGPPGCGKTKLSNAIANEAGFPFYKICATELASGVSVVVARPVKPIRAAREALEAQFEHEKAHLSYQARPERMTPDVIICEINPIRKRPRPSASEGFDRLLRRRIELSGKKRASVDQLVEYLGSTYREYERHKLQPFTKGVQQILEHMDDCNNEKYNEERIPSRRNSPKKVEEDEEKTRLIEKHHNKMRAGRINDDFENDIGSSSSMASAASTSTSESESNNSSEEDT</sequence>
<feature type="domain" description="NVL2 nucleolin binding" evidence="3">
    <location>
        <begin position="129"/>
        <end position="184"/>
    </location>
</feature>
<evidence type="ECO:0000313" key="4">
    <source>
        <dbReference type="EMBL" id="CAI9783722.1"/>
    </source>
</evidence>
<dbReference type="InterPro" id="IPR003959">
    <property type="entry name" value="ATPase_AAA_core"/>
</dbReference>
<evidence type="ECO:0000256" key="1">
    <source>
        <dbReference type="SAM" id="MobiDB-lite"/>
    </source>
</evidence>
<evidence type="ECO:0000259" key="3">
    <source>
        <dbReference type="Pfam" id="PF16725"/>
    </source>
</evidence>
<dbReference type="InterPro" id="IPR027417">
    <property type="entry name" value="P-loop_NTPase"/>
</dbReference>
<reference evidence="4" key="1">
    <citation type="submission" date="2023-05" db="EMBL/GenBank/DDBJ databases">
        <authorList>
            <person name="Huff M."/>
        </authorList>
    </citation>
    <scope>NUCLEOTIDE SEQUENCE</scope>
</reference>
<dbReference type="AlphaFoldDB" id="A0AAD2A8Y3"/>
<dbReference type="Pfam" id="PF16725">
    <property type="entry name" value="Nucleolin_bd"/>
    <property type="match status" value="1"/>
</dbReference>
<dbReference type="PANTHER" id="PTHR48470:SF1">
    <property type="entry name" value="CELL DIVISION CONTROL PROTEIN 48 C ISOFORM 1"/>
    <property type="match status" value="1"/>
</dbReference>
<feature type="region of interest" description="Disordered" evidence="1">
    <location>
        <begin position="190"/>
        <end position="263"/>
    </location>
</feature>
<feature type="domain" description="ATPase AAA-type core" evidence="2">
    <location>
        <begin position="33"/>
        <end position="73"/>
    </location>
</feature>
<protein>
    <submittedName>
        <fullName evidence="4">Uncharacterized protein</fullName>
    </submittedName>
</protein>
<dbReference type="GO" id="GO:0016887">
    <property type="term" value="F:ATP hydrolysis activity"/>
    <property type="evidence" value="ECO:0007669"/>
    <property type="project" value="InterPro"/>
</dbReference>
<dbReference type="PANTHER" id="PTHR48470">
    <property type="entry name" value="CELL DIVISION CONTROL PROTEIN 48 C ISOFORM 1"/>
    <property type="match status" value="1"/>
</dbReference>
<organism evidence="4 5">
    <name type="scientific">Fraxinus pennsylvanica</name>
    <dbReference type="NCBI Taxonomy" id="56036"/>
    <lineage>
        <taxon>Eukaryota</taxon>
        <taxon>Viridiplantae</taxon>
        <taxon>Streptophyta</taxon>
        <taxon>Embryophyta</taxon>
        <taxon>Tracheophyta</taxon>
        <taxon>Spermatophyta</taxon>
        <taxon>Magnoliopsida</taxon>
        <taxon>eudicotyledons</taxon>
        <taxon>Gunneridae</taxon>
        <taxon>Pentapetalae</taxon>
        <taxon>asterids</taxon>
        <taxon>lamiids</taxon>
        <taxon>Lamiales</taxon>
        <taxon>Oleaceae</taxon>
        <taxon>Oleeae</taxon>
        <taxon>Fraxinus</taxon>
    </lineage>
</organism>
<name>A0AAD2A8Y3_9LAMI</name>
<accession>A0AAD2A8Y3</accession>
<keyword evidence="5" id="KW-1185">Reference proteome</keyword>
<dbReference type="GO" id="GO:0005524">
    <property type="term" value="F:ATP binding"/>
    <property type="evidence" value="ECO:0007669"/>
    <property type="project" value="InterPro"/>
</dbReference>
<feature type="compositionally biased region" description="Basic and acidic residues" evidence="1">
    <location>
        <begin position="204"/>
        <end position="218"/>
    </location>
</feature>
<evidence type="ECO:0000259" key="2">
    <source>
        <dbReference type="Pfam" id="PF00004"/>
    </source>
</evidence>
<dbReference type="SUPFAM" id="SSF52540">
    <property type="entry name" value="P-loop containing nucleoside triphosphate hydrolases"/>
    <property type="match status" value="1"/>
</dbReference>
<dbReference type="Gene3D" id="3.40.50.300">
    <property type="entry name" value="P-loop containing nucleotide triphosphate hydrolases"/>
    <property type="match status" value="1"/>
</dbReference>
<evidence type="ECO:0000313" key="5">
    <source>
        <dbReference type="Proteomes" id="UP000834106"/>
    </source>
</evidence>
<gene>
    <name evidence="4" type="ORF">FPE_LOCUS30867</name>
</gene>
<dbReference type="InterPro" id="IPR055278">
    <property type="entry name" value="CDC48c"/>
</dbReference>